<evidence type="ECO:0000313" key="3">
    <source>
        <dbReference type="Proteomes" id="UP000324222"/>
    </source>
</evidence>
<comment type="caution">
    <text evidence="2">The sequence shown here is derived from an EMBL/GenBank/DDBJ whole genome shotgun (WGS) entry which is preliminary data.</text>
</comment>
<feature type="region of interest" description="Disordered" evidence="1">
    <location>
        <begin position="65"/>
        <end position="89"/>
    </location>
</feature>
<reference evidence="2 3" key="1">
    <citation type="submission" date="2019-05" db="EMBL/GenBank/DDBJ databases">
        <title>Another draft genome of Portunus trituberculatus and its Hox gene families provides insights of decapod evolution.</title>
        <authorList>
            <person name="Jeong J.-H."/>
            <person name="Song I."/>
            <person name="Kim S."/>
            <person name="Choi T."/>
            <person name="Kim D."/>
            <person name="Ryu S."/>
            <person name="Kim W."/>
        </authorList>
    </citation>
    <scope>NUCLEOTIDE SEQUENCE [LARGE SCALE GENOMIC DNA]</scope>
    <source>
        <tissue evidence="2">Muscle</tissue>
    </source>
</reference>
<feature type="region of interest" description="Disordered" evidence="1">
    <location>
        <begin position="111"/>
        <end position="134"/>
    </location>
</feature>
<evidence type="ECO:0000256" key="1">
    <source>
        <dbReference type="SAM" id="MobiDB-lite"/>
    </source>
</evidence>
<name>A0A5B7CR35_PORTR</name>
<proteinExistence type="predicted"/>
<dbReference type="Proteomes" id="UP000324222">
    <property type="component" value="Unassembled WGS sequence"/>
</dbReference>
<feature type="compositionally biased region" description="Low complexity" evidence="1">
    <location>
        <begin position="70"/>
        <end position="82"/>
    </location>
</feature>
<sequence length="134" mass="14812">MPLCGQPHLLTGKWNAERDSNTTQNNNSSSSTGVLLSLPKFSLCDDVARDTSNYTAIYSLEVPDSLGTKSNDSTSNHNTTSSVLYEATKQNNSLTKMNTKWKFHYRRDKQKLNSLPAGHSSRSANILDRGEKSS</sequence>
<dbReference type="AlphaFoldDB" id="A0A5B7CR35"/>
<accession>A0A5B7CR35</accession>
<organism evidence="2 3">
    <name type="scientific">Portunus trituberculatus</name>
    <name type="common">Swimming crab</name>
    <name type="synonym">Neptunus trituberculatus</name>
    <dbReference type="NCBI Taxonomy" id="210409"/>
    <lineage>
        <taxon>Eukaryota</taxon>
        <taxon>Metazoa</taxon>
        <taxon>Ecdysozoa</taxon>
        <taxon>Arthropoda</taxon>
        <taxon>Crustacea</taxon>
        <taxon>Multicrustacea</taxon>
        <taxon>Malacostraca</taxon>
        <taxon>Eumalacostraca</taxon>
        <taxon>Eucarida</taxon>
        <taxon>Decapoda</taxon>
        <taxon>Pleocyemata</taxon>
        <taxon>Brachyura</taxon>
        <taxon>Eubrachyura</taxon>
        <taxon>Portunoidea</taxon>
        <taxon>Portunidae</taxon>
        <taxon>Portuninae</taxon>
        <taxon>Portunus</taxon>
    </lineage>
</organism>
<dbReference type="EMBL" id="VSRR010000094">
    <property type="protein sequence ID" value="MPC09943.1"/>
    <property type="molecule type" value="Genomic_DNA"/>
</dbReference>
<keyword evidence="3" id="KW-1185">Reference proteome</keyword>
<protein>
    <submittedName>
        <fullName evidence="2">Uncharacterized protein</fullName>
    </submittedName>
</protein>
<gene>
    <name evidence="2" type="ORF">E2C01_002563</name>
</gene>
<evidence type="ECO:0000313" key="2">
    <source>
        <dbReference type="EMBL" id="MPC09943.1"/>
    </source>
</evidence>